<accession>A0ABM0JS41</accession>
<name>A0ABM0JS41_APLCA</name>
<feature type="domain" description="WAP" evidence="1">
    <location>
        <begin position="336"/>
        <end position="395"/>
    </location>
</feature>
<reference evidence="3" key="1">
    <citation type="submission" date="2025-08" db="UniProtKB">
        <authorList>
            <consortium name="RefSeq"/>
        </authorList>
    </citation>
    <scope>IDENTIFICATION</scope>
</reference>
<dbReference type="InterPro" id="IPR003645">
    <property type="entry name" value="Fol_N"/>
</dbReference>
<sequence>MKSHDECNEDVHCGQGQKCYKGQICAALAHAPLAPLELSQNAEQSRKKRSAYYNDMSDPFCASSNHCGPDDCGGCPKGKICKQTDKVCVKHPCDDHVCVEDNECGGCLNGQVCEVLYPPCPPPVDCEALRREDPEAHCPEIKCEPIATCVSTLTCANVRCEKGATCEMFKPPCLGGQSCEPARPECKSACSKECRPGFQCESLHPPCPLPAVCLESESQDCVSPTCPSFERCADVRPNSCDDLQCPGGTECKMITDTCGRGKLCRKMAKAECVPVCNKKCGRNRECKIASECPSDGSKCKHRQKCERKPGACPKCKPGSECALSKRCQGCRKRYVCVLSRGTCPPVPTIKPSKRACKKEKRRSRPCVNDDQCRKNQKCCTSKCGRKICRKAMKPIALP</sequence>
<organism evidence="2 3">
    <name type="scientific">Aplysia californica</name>
    <name type="common">California sea hare</name>
    <dbReference type="NCBI Taxonomy" id="6500"/>
    <lineage>
        <taxon>Eukaryota</taxon>
        <taxon>Metazoa</taxon>
        <taxon>Spiralia</taxon>
        <taxon>Lophotrochozoa</taxon>
        <taxon>Mollusca</taxon>
        <taxon>Gastropoda</taxon>
        <taxon>Heterobranchia</taxon>
        <taxon>Euthyneura</taxon>
        <taxon>Tectipleura</taxon>
        <taxon>Aplysiida</taxon>
        <taxon>Aplysioidea</taxon>
        <taxon>Aplysiidae</taxon>
        <taxon>Aplysia</taxon>
    </lineage>
</organism>
<proteinExistence type="predicted"/>
<dbReference type="PROSITE" id="PS51390">
    <property type="entry name" value="WAP"/>
    <property type="match status" value="1"/>
</dbReference>
<dbReference type="Pfam" id="PF00095">
    <property type="entry name" value="WAP"/>
    <property type="match status" value="1"/>
</dbReference>
<keyword evidence="2" id="KW-1185">Reference proteome</keyword>
<dbReference type="SMART" id="SM00274">
    <property type="entry name" value="FOLN"/>
    <property type="match status" value="2"/>
</dbReference>
<dbReference type="RefSeq" id="XP_005100261.3">
    <property type="nucleotide sequence ID" value="XM_005100204.3"/>
</dbReference>
<dbReference type="InterPro" id="IPR036645">
    <property type="entry name" value="Elafin-like_sf"/>
</dbReference>
<dbReference type="InterPro" id="IPR008197">
    <property type="entry name" value="WAP_dom"/>
</dbReference>
<dbReference type="GeneID" id="101855343"/>
<dbReference type="Proteomes" id="UP000694888">
    <property type="component" value="Unplaced"/>
</dbReference>
<gene>
    <name evidence="3" type="primary">LOC101855343</name>
</gene>
<evidence type="ECO:0000259" key="1">
    <source>
        <dbReference type="PROSITE" id="PS51390"/>
    </source>
</evidence>
<evidence type="ECO:0000313" key="2">
    <source>
        <dbReference type="Proteomes" id="UP000694888"/>
    </source>
</evidence>
<evidence type="ECO:0000313" key="3">
    <source>
        <dbReference type="RefSeq" id="XP_005100261.3"/>
    </source>
</evidence>
<protein>
    <submittedName>
        <fullName evidence="3">Keratin-associated protein 5-1</fullName>
    </submittedName>
</protein>
<dbReference type="Gene3D" id="4.10.75.10">
    <property type="entry name" value="Elafin-like"/>
    <property type="match status" value="1"/>
</dbReference>